<dbReference type="InterPro" id="IPR011991">
    <property type="entry name" value="ArsR-like_HTH"/>
</dbReference>
<evidence type="ECO:0000259" key="4">
    <source>
        <dbReference type="PROSITE" id="PS50987"/>
    </source>
</evidence>
<dbReference type="SMART" id="SM00418">
    <property type="entry name" value="HTH_ARSR"/>
    <property type="match status" value="1"/>
</dbReference>
<dbReference type="SUPFAM" id="SSF46785">
    <property type="entry name" value="Winged helix' DNA-binding domain"/>
    <property type="match status" value="1"/>
</dbReference>
<dbReference type="Pfam" id="PF01022">
    <property type="entry name" value="HTH_5"/>
    <property type="match status" value="1"/>
</dbReference>
<dbReference type="AlphaFoldDB" id="A0AAP2GL04"/>
<dbReference type="PRINTS" id="PR00778">
    <property type="entry name" value="HTHARSR"/>
</dbReference>
<evidence type="ECO:0000256" key="1">
    <source>
        <dbReference type="ARBA" id="ARBA00023015"/>
    </source>
</evidence>
<dbReference type="CDD" id="cd00090">
    <property type="entry name" value="HTH_ARSR"/>
    <property type="match status" value="1"/>
</dbReference>
<dbReference type="Proteomes" id="UP001319200">
    <property type="component" value="Unassembled WGS sequence"/>
</dbReference>
<keyword evidence="2" id="KW-0238">DNA-binding</keyword>
<organism evidence="5 6">
    <name type="scientific">Chryseosolibacter histidini</name>
    <dbReference type="NCBI Taxonomy" id="2782349"/>
    <lineage>
        <taxon>Bacteria</taxon>
        <taxon>Pseudomonadati</taxon>
        <taxon>Bacteroidota</taxon>
        <taxon>Cytophagia</taxon>
        <taxon>Cytophagales</taxon>
        <taxon>Chryseotaleaceae</taxon>
        <taxon>Chryseosolibacter</taxon>
    </lineage>
</organism>
<dbReference type="NCBIfam" id="NF033788">
    <property type="entry name" value="HTH_metalloreg"/>
    <property type="match status" value="1"/>
</dbReference>
<evidence type="ECO:0000313" key="6">
    <source>
        <dbReference type="Proteomes" id="UP001319200"/>
    </source>
</evidence>
<dbReference type="InterPro" id="IPR001845">
    <property type="entry name" value="HTH_ArsR_DNA-bd_dom"/>
</dbReference>
<dbReference type="InterPro" id="IPR051081">
    <property type="entry name" value="HTH_MetalResp_TranReg"/>
</dbReference>
<proteinExistence type="predicted"/>
<dbReference type="InterPro" id="IPR036388">
    <property type="entry name" value="WH-like_DNA-bd_sf"/>
</dbReference>
<dbReference type="PANTHER" id="PTHR33154:SF18">
    <property type="entry name" value="ARSENICAL RESISTANCE OPERON REPRESSOR"/>
    <property type="match status" value="1"/>
</dbReference>
<keyword evidence="3" id="KW-0804">Transcription</keyword>
<dbReference type="GO" id="GO:0003677">
    <property type="term" value="F:DNA binding"/>
    <property type="evidence" value="ECO:0007669"/>
    <property type="project" value="UniProtKB-KW"/>
</dbReference>
<dbReference type="PANTHER" id="PTHR33154">
    <property type="entry name" value="TRANSCRIPTIONAL REGULATOR, ARSR FAMILY"/>
    <property type="match status" value="1"/>
</dbReference>
<dbReference type="InterPro" id="IPR036390">
    <property type="entry name" value="WH_DNA-bd_sf"/>
</dbReference>
<gene>
    <name evidence="5" type="ORF">KK083_00505</name>
</gene>
<evidence type="ECO:0000256" key="3">
    <source>
        <dbReference type="ARBA" id="ARBA00023163"/>
    </source>
</evidence>
<sequence length="92" mass="10642">MEHKKAEKISKALADPNRIMIIKEVKKQNDALYCCDIDAIIDLSQPSICHHLKQLTDTEILIPEKEGRYVKYALNNSLIEEYIDFLHSLKTT</sequence>
<dbReference type="PROSITE" id="PS50987">
    <property type="entry name" value="HTH_ARSR_2"/>
    <property type="match status" value="1"/>
</dbReference>
<evidence type="ECO:0000313" key="5">
    <source>
        <dbReference type="EMBL" id="MBT1695333.1"/>
    </source>
</evidence>
<evidence type="ECO:0000256" key="2">
    <source>
        <dbReference type="ARBA" id="ARBA00023125"/>
    </source>
</evidence>
<reference evidence="5 6" key="1">
    <citation type="submission" date="2021-05" db="EMBL/GenBank/DDBJ databases">
        <title>A Polyphasic approach of four new species of the genus Ohtaekwangia: Ohtaekwangia histidinii sp. nov., Ohtaekwangia cretensis sp. nov., Ohtaekwangia indiensis sp. nov., Ohtaekwangia reichenbachii sp. nov. from diverse environment.</title>
        <authorList>
            <person name="Octaviana S."/>
        </authorList>
    </citation>
    <scope>NUCLEOTIDE SEQUENCE [LARGE SCALE GENOMIC DNA]</scope>
    <source>
        <strain evidence="5 6">PWU4</strain>
    </source>
</reference>
<dbReference type="RefSeq" id="WP_254158873.1">
    <property type="nucleotide sequence ID" value="NZ_JAHESF010000001.1"/>
</dbReference>
<feature type="domain" description="HTH arsR-type" evidence="4">
    <location>
        <begin position="1"/>
        <end position="92"/>
    </location>
</feature>
<keyword evidence="6" id="KW-1185">Reference proteome</keyword>
<protein>
    <submittedName>
        <fullName evidence="5">ArsR family transcriptional regulator</fullName>
    </submittedName>
</protein>
<dbReference type="GO" id="GO:0003700">
    <property type="term" value="F:DNA-binding transcription factor activity"/>
    <property type="evidence" value="ECO:0007669"/>
    <property type="project" value="InterPro"/>
</dbReference>
<dbReference type="Gene3D" id="1.10.10.10">
    <property type="entry name" value="Winged helix-like DNA-binding domain superfamily/Winged helix DNA-binding domain"/>
    <property type="match status" value="1"/>
</dbReference>
<comment type="caution">
    <text evidence="5">The sequence shown here is derived from an EMBL/GenBank/DDBJ whole genome shotgun (WGS) entry which is preliminary data.</text>
</comment>
<accession>A0AAP2GL04</accession>
<name>A0AAP2GL04_9BACT</name>
<dbReference type="EMBL" id="JAHESF010000001">
    <property type="protein sequence ID" value="MBT1695333.1"/>
    <property type="molecule type" value="Genomic_DNA"/>
</dbReference>
<keyword evidence="1" id="KW-0805">Transcription regulation</keyword>